<dbReference type="AlphaFoldDB" id="A0A251U5G3"/>
<evidence type="ECO:0000256" key="1">
    <source>
        <dbReference type="ARBA" id="ARBA00022723"/>
    </source>
</evidence>
<keyword evidence="3" id="KW-0862">Zinc</keyword>
<dbReference type="PROSITE" id="PS50089">
    <property type="entry name" value="ZF_RING_2"/>
    <property type="match status" value="1"/>
</dbReference>
<dbReference type="InterPro" id="IPR051834">
    <property type="entry name" value="RING_finger_E3_ligase"/>
</dbReference>
<dbReference type="EMBL" id="CM007897">
    <property type="protein sequence ID" value="OTG18575.1"/>
    <property type="molecule type" value="Genomic_DNA"/>
</dbReference>
<dbReference type="GO" id="GO:0061630">
    <property type="term" value="F:ubiquitin protein ligase activity"/>
    <property type="evidence" value="ECO:0000318"/>
    <property type="project" value="GO_Central"/>
</dbReference>
<name>A0A251U5G3_HELAN</name>
<reference evidence="6" key="3">
    <citation type="submission" date="2020-06" db="EMBL/GenBank/DDBJ databases">
        <title>Helianthus annuus Genome sequencing and assembly Release 2.</title>
        <authorList>
            <person name="Gouzy J."/>
            <person name="Langlade N."/>
            <person name="Munos S."/>
        </authorList>
    </citation>
    <scope>NUCLEOTIDE SEQUENCE</scope>
    <source>
        <tissue evidence="6">Leaves</tissue>
    </source>
</reference>
<feature type="domain" description="RING-type" evidence="5">
    <location>
        <begin position="88"/>
        <end position="129"/>
    </location>
</feature>
<protein>
    <submittedName>
        <fullName evidence="7">Putative zinc finger, RING/FYVE/PHD-type</fullName>
    </submittedName>
    <submittedName>
        <fullName evidence="6">Transcription factor C2H2 family</fullName>
    </submittedName>
</protein>
<evidence type="ECO:0000313" key="8">
    <source>
        <dbReference type="Proteomes" id="UP000215914"/>
    </source>
</evidence>
<dbReference type="OrthoDB" id="1306370at2759"/>
<keyword evidence="8" id="KW-1185">Reference proteome</keyword>
<dbReference type="SUPFAM" id="SSF57850">
    <property type="entry name" value="RING/U-box"/>
    <property type="match status" value="1"/>
</dbReference>
<proteinExistence type="predicted"/>
<evidence type="ECO:0000256" key="2">
    <source>
        <dbReference type="ARBA" id="ARBA00022771"/>
    </source>
</evidence>
<reference evidence="7" key="2">
    <citation type="submission" date="2017-02" db="EMBL/GenBank/DDBJ databases">
        <title>Sunflower complete genome.</title>
        <authorList>
            <person name="Langlade N."/>
            <person name="Munos S."/>
        </authorList>
    </citation>
    <scope>NUCLEOTIDE SEQUENCE [LARGE SCALE GENOMIC DNA]</scope>
    <source>
        <tissue evidence="7">Leaves</tissue>
    </source>
</reference>
<dbReference type="Gramene" id="mRNA:HanXRQr2_Chr08g0338181">
    <property type="protein sequence ID" value="CDS:HanXRQr2_Chr08g0338181.1"/>
    <property type="gene ID" value="HanXRQr2_Chr08g0338181"/>
</dbReference>
<dbReference type="PANTHER" id="PTHR45931">
    <property type="entry name" value="SI:CH211-59O9.10"/>
    <property type="match status" value="1"/>
</dbReference>
<dbReference type="EMBL" id="MNCJ02000323">
    <property type="protein sequence ID" value="KAF5795316.1"/>
    <property type="molecule type" value="Genomic_DNA"/>
</dbReference>
<dbReference type="GO" id="GO:0006511">
    <property type="term" value="P:ubiquitin-dependent protein catabolic process"/>
    <property type="evidence" value="ECO:0000318"/>
    <property type="project" value="GO_Central"/>
</dbReference>
<dbReference type="InterPro" id="IPR001841">
    <property type="entry name" value="Znf_RING"/>
</dbReference>
<organism evidence="7 8">
    <name type="scientific">Helianthus annuus</name>
    <name type="common">Common sunflower</name>
    <dbReference type="NCBI Taxonomy" id="4232"/>
    <lineage>
        <taxon>Eukaryota</taxon>
        <taxon>Viridiplantae</taxon>
        <taxon>Streptophyta</taxon>
        <taxon>Embryophyta</taxon>
        <taxon>Tracheophyta</taxon>
        <taxon>Spermatophyta</taxon>
        <taxon>Magnoliopsida</taxon>
        <taxon>eudicotyledons</taxon>
        <taxon>Gunneridae</taxon>
        <taxon>Pentapetalae</taxon>
        <taxon>asterids</taxon>
        <taxon>campanulids</taxon>
        <taxon>Asterales</taxon>
        <taxon>Asteraceae</taxon>
        <taxon>Asteroideae</taxon>
        <taxon>Heliantheae alliance</taxon>
        <taxon>Heliantheae</taxon>
        <taxon>Helianthus</taxon>
    </lineage>
</organism>
<accession>A0A251U5G3</accession>
<dbReference type="GO" id="GO:0005634">
    <property type="term" value="C:nucleus"/>
    <property type="evidence" value="ECO:0000318"/>
    <property type="project" value="GO_Central"/>
</dbReference>
<evidence type="ECO:0000256" key="4">
    <source>
        <dbReference type="PROSITE-ProRule" id="PRU00175"/>
    </source>
</evidence>
<sequence length="144" mass="16640">MLFDDGEAAYYTTRLMEYETNNGLVTSVISLNESQVVDHETRVMITSYIMKYHESLRADNSSEERTDQEHSVKIGGNSDEEKEEVDVCAICLQEFETGETCARLECEHRYHLGCLEKWLQQRNNCPICRAKVFPFLSKICMVIV</sequence>
<evidence type="ECO:0000256" key="3">
    <source>
        <dbReference type="ARBA" id="ARBA00022833"/>
    </source>
</evidence>
<evidence type="ECO:0000313" key="6">
    <source>
        <dbReference type="EMBL" id="KAF5795316.1"/>
    </source>
</evidence>
<keyword evidence="2 4" id="KW-0863">Zinc-finger</keyword>
<dbReference type="PANTHER" id="PTHR45931:SF16">
    <property type="entry name" value="RING_U-BOX SUPERFAMILY PROTEIN"/>
    <property type="match status" value="1"/>
</dbReference>
<dbReference type="SMART" id="SM00184">
    <property type="entry name" value="RING"/>
    <property type="match status" value="1"/>
</dbReference>
<dbReference type="Pfam" id="PF13639">
    <property type="entry name" value="zf-RING_2"/>
    <property type="match status" value="1"/>
</dbReference>
<evidence type="ECO:0000259" key="5">
    <source>
        <dbReference type="PROSITE" id="PS50089"/>
    </source>
</evidence>
<keyword evidence="1" id="KW-0479">Metal-binding</keyword>
<dbReference type="OMA" id="LECEHRY"/>
<gene>
    <name evidence="7" type="ORF">HannXRQ_Chr08g0224551</name>
    <name evidence="6" type="ORF">HanXRQr2_Chr08g0338181</name>
</gene>
<dbReference type="Proteomes" id="UP000215914">
    <property type="component" value="Chromosome 8"/>
</dbReference>
<dbReference type="GO" id="GO:0008270">
    <property type="term" value="F:zinc ion binding"/>
    <property type="evidence" value="ECO:0007669"/>
    <property type="project" value="UniProtKB-KW"/>
</dbReference>
<dbReference type="InterPro" id="IPR013083">
    <property type="entry name" value="Znf_RING/FYVE/PHD"/>
</dbReference>
<dbReference type="STRING" id="4232.A0A251U5G3"/>
<dbReference type="InParanoid" id="A0A251U5G3"/>
<dbReference type="Gene3D" id="3.30.40.10">
    <property type="entry name" value="Zinc/RING finger domain, C3HC4 (zinc finger)"/>
    <property type="match status" value="1"/>
</dbReference>
<evidence type="ECO:0000313" key="7">
    <source>
        <dbReference type="EMBL" id="OTG18575.1"/>
    </source>
</evidence>
<reference evidence="6 8" key="1">
    <citation type="journal article" date="2017" name="Nature">
        <title>The sunflower genome provides insights into oil metabolism, flowering and Asterid evolution.</title>
        <authorList>
            <person name="Badouin H."/>
            <person name="Gouzy J."/>
            <person name="Grassa C.J."/>
            <person name="Murat F."/>
            <person name="Staton S.E."/>
            <person name="Cottret L."/>
            <person name="Lelandais-Briere C."/>
            <person name="Owens G.L."/>
            <person name="Carrere S."/>
            <person name="Mayjonade B."/>
            <person name="Legrand L."/>
            <person name="Gill N."/>
            <person name="Kane N.C."/>
            <person name="Bowers J.E."/>
            <person name="Hubner S."/>
            <person name="Bellec A."/>
            <person name="Berard A."/>
            <person name="Berges H."/>
            <person name="Blanchet N."/>
            <person name="Boniface M.C."/>
            <person name="Brunel D."/>
            <person name="Catrice O."/>
            <person name="Chaidir N."/>
            <person name="Claudel C."/>
            <person name="Donnadieu C."/>
            <person name="Faraut T."/>
            <person name="Fievet G."/>
            <person name="Helmstetter N."/>
            <person name="King M."/>
            <person name="Knapp S.J."/>
            <person name="Lai Z."/>
            <person name="Le Paslier M.C."/>
            <person name="Lippi Y."/>
            <person name="Lorenzon L."/>
            <person name="Mandel J.R."/>
            <person name="Marage G."/>
            <person name="Marchand G."/>
            <person name="Marquand E."/>
            <person name="Bret-Mestries E."/>
            <person name="Morien E."/>
            <person name="Nambeesan S."/>
            <person name="Nguyen T."/>
            <person name="Pegot-Espagnet P."/>
            <person name="Pouilly N."/>
            <person name="Raftis F."/>
            <person name="Sallet E."/>
            <person name="Schiex T."/>
            <person name="Thomas J."/>
            <person name="Vandecasteele C."/>
            <person name="Vares D."/>
            <person name="Vear F."/>
            <person name="Vautrin S."/>
            <person name="Crespi M."/>
            <person name="Mangin B."/>
            <person name="Burke J.M."/>
            <person name="Salse J."/>
            <person name="Munos S."/>
            <person name="Vincourt P."/>
            <person name="Rieseberg L.H."/>
            <person name="Langlade N.B."/>
        </authorList>
    </citation>
    <scope>NUCLEOTIDE SEQUENCE [LARGE SCALE GENOMIC DNA]</scope>
    <source>
        <strain evidence="8">cv. SF193</strain>
        <tissue evidence="6">Leaves</tissue>
    </source>
</reference>